<dbReference type="SUPFAM" id="SSF82171">
    <property type="entry name" value="DPP6 N-terminal domain-like"/>
    <property type="match status" value="1"/>
</dbReference>
<sequence length="389" mass="40397">MSASLLIAATAALVGVALGVVGGWVTPPRHLSQRAIRVLTVLLAVAAVGFVMASAMKSDPSPAASHSSSPVPVGSSRAGRSATGHSSVAAPSPSAAQLPKALANDLLLTIDTGAGSPTLYSWHLDGTNRERLGGTGSTITPIVVPGTDNMISPLSPPNAKTFGIYEVSFGGDVVQQLTFPTSASFSDEDVAFAASSKAVFVARTKTSMIDSSTGTVSPYELFEFPLAHPSDVRPLTFARDVQQIAVDATGDVIAGQCAGPKGQPAQICTIDLRSGNRTHVPGAEGTTMSDAALSPDGKLIAYDAFKENPYGQSQVFVYDLSRHTTTEVSRLVGQNDQPVWAPGSNSCLAFHHYETARETIHIACESAGSWSDFDTTATGANPAWFSPPR</sequence>
<feature type="transmembrane region" description="Helical" evidence="2">
    <location>
        <begin position="35"/>
        <end position="56"/>
    </location>
</feature>
<feature type="compositionally biased region" description="Low complexity" evidence="1">
    <location>
        <begin position="59"/>
        <end position="76"/>
    </location>
</feature>
<dbReference type="RefSeq" id="WP_249773399.1">
    <property type="nucleotide sequence ID" value="NZ_CP097332.1"/>
</dbReference>
<gene>
    <name evidence="3" type="ORF">M6D93_05710</name>
</gene>
<keyword evidence="4" id="KW-1185">Reference proteome</keyword>
<protein>
    <recommendedName>
        <fullName evidence="5">WD40 repeat domain-containing protein</fullName>
    </recommendedName>
</protein>
<organism evidence="3 4">
    <name type="scientific">Jatrophihabitans telluris</name>
    <dbReference type="NCBI Taxonomy" id="2038343"/>
    <lineage>
        <taxon>Bacteria</taxon>
        <taxon>Bacillati</taxon>
        <taxon>Actinomycetota</taxon>
        <taxon>Actinomycetes</taxon>
        <taxon>Jatrophihabitantales</taxon>
        <taxon>Jatrophihabitantaceae</taxon>
        <taxon>Jatrophihabitans</taxon>
    </lineage>
</organism>
<evidence type="ECO:0000313" key="3">
    <source>
        <dbReference type="EMBL" id="UQX89503.1"/>
    </source>
</evidence>
<name>A0ABY4R297_9ACTN</name>
<evidence type="ECO:0000256" key="1">
    <source>
        <dbReference type="SAM" id="MobiDB-lite"/>
    </source>
</evidence>
<keyword evidence="2" id="KW-1133">Transmembrane helix</keyword>
<evidence type="ECO:0008006" key="5">
    <source>
        <dbReference type="Google" id="ProtNLM"/>
    </source>
</evidence>
<dbReference type="Proteomes" id="UP001056336">
    <property type="component" value="Chromosome"/>
</dbReference>
<keyword evidence="2" id="KW-0812">Transmembrane</keyword>
<evidence type="ECO:0000256" key="2">
    <source>
        <dbReference type="SAM" id="Phobius"/>
    </source>
</evidence>
<feature type="region of interest" description="Disordered" evidence="1">
    <location>
        <begin position="59"/>
        <end position="94"/>
    </location>
</feature>
<evidence type="ECO:0000313" key="4">
    <source>
        <dbReference type="Proteomes" id="UP001056336"/>
    </source>
</evidence>
<dbReference type="Gene3D" id="2.120.10.30">
    <property type="entry name" value="TolB, C-terminal domain"/>
    <property type="match status" value="1"/>
</dbReference>
<keyword evidence="2" id="KW-0472">Membrane</keyword>
<accession>A0ABY4R297</accession>
<dbReference type="EMBL" id="CP097332">
    <property type="protein sequence ID" value="UQX89503.1"/>
    <property type="molecule type" value="Genomic_DNA"/>
</dbReference>
<dbReference type="InterPro" id="IPR011042">
    <property type="entry name" value="6-blade_b-propeller_TolB-like"/>
</dbReference>
<proteinExistence type="predicted"/>
<reference evidence="3" key="1">
    <citation type="journal article" date="2018" name="Int. J. Syst. Evol. Microbiol.">
        <title>Jatrophihabitans telluris sp. nov., isolated from sediment soil of lava forest wetlands and the emended description of the genus Jatrophihabitans.</title>
        <authorList>
            <person name="Lee K.C."/>
            <person name="Suh M.K."/>
            <person name="Eom M.K."/>
            <person name="Kim K.K."/>
            <person name="Kim J.S."/>
            <person name="Kim D.S."/>
            <person name="Ko S.H."/>
            <person name="Shin Y.K."/>
            <person name="Lee J.S."/>
        </authorList>
    </citation>
    <scope>NUCLEOTIDE SEQUENCE</scope>
    <source>
        <strain evidence="3">N237</strain>
    </source>
</reference>
<reference evidence="3" key="2">
    <citation type="submission" date="2022-05" db="EMBL/GenBank/DDBJ databases">
        <authorList>
            <person name="Kim J.-S."/>
            <person name="Lee K."/>
            <person name="Suh M."/>
            <person name="Eom M."/>
            <person name="Kim J.-S."/>
            <person name="Kim D.-S."/>
            <person name="Ko S.-H."/>
            <person name="Shin Y."/>
            <person name="Lee J.-S."/>
        </authorList>
    </citation>
    <scope>NUCLEOTIDE SEQUENCE</scope>
    <source>
        <strain evidence="3">N237</strain>
    </source>
</reference>